<evidence type="ECO:0000313" key="4">
    <source>
        <dbReference type="Proteomes" id="UP001595733"/>
    </source>
</evidence>
<dbReference type="PANTHER" id="PTHR30337">
    <property type="entry name" value="COMPONENT OF ATP-DEPENDENT DSDNA EXONUCLEASE"/>
    <property type="match status" value="1"/>
</dbReference>
<keyword evidence="3" id="KW-0540">Nuclease</keyword>
<accession>A0ABV8UQP9</accession>
<dbReference type="SUPFAM" id="SSF56300">
    <property type="entry name" value="Metallo-dependent phosphatases"/>
    <property type="match status" value="1"/>
</dbReference>
<gene>
    <name evidence="3" type="ORF">ACFO0S_00580</name>
</gene>
<dbReference type="RefSeq" id="WP_378139055.1">
    <property type="nucleotide sequence ID" value="NZ_JBHSEF010000008.1"/>
</dbReference>
<feature type="domain" description="Calcineurin-like phosphoesterase" evidence="2">
    <location>
        <begin position="4"/>
        <end position="200"/>
    </location>
</feature>
<dbReference type="InterPro" id="IPR050535">
    <property type="entry name" value="DNA_Repair-Maintenance_Comp"/>
</dbReference>
<name>A0ABV8UQP9_9BACL</name>
<keyword evidence="3" id="KW-0269">Exonuclease</keyword>
<dbReference type="EMBL" id="JBHSEF010000008">
    <property type="protein sequence ID" value="MFC4353555.1"/>
    <property type="molecule type" value="Genomic_DNA"/>
</dbReference>
<sequence>MTIHFFHAADLHLGSPFKGLQQIPEDWRERLSLASYLAFDRLIEDAERKRPDFIVFAGDIYDGENRSLHAQYRFQEGLKRLSASNIPVYIIHGNHDHLAGRWTRFDYPHNVTVFQEVPHTHILKLSHATVQLTGFSYAERHIQGAVIGKFPERQSEVDYAIGLLHGSEASQKEHDVYAPFSILELQSKNYDYWALGHIHKRQILTENPPIVYSGTLQGRNRKERGEQGYLEVKLQGKSAELTFCPVSTVRFEQVEIDGTEVRTMDELLECILSQVTDLSGYCVIDCSLLLKKGDWLQVESDELYTFLNEKLTDLSTHHFFNRMTIQWQQDMPSPFKQLLQSTEVTRLSVGLTTYLPERNEWEQSVREKLQALLQERGNGQ</sequence>
<dbReference type="PANTHER" id="PTHR30337:SF7">
    <property type="entry name" value="PHOSPHOESTERASE"/>
    <property type="match status" value="1"/>
</dbReference>
<dbReference type="PIRSF" id="PIRSF033091">
    <property type="entry name" value="Pesterase_YhaO"/>
    <property type="match status" value="1"/>
</dbReference>
<comment type="caution">
    <text evidence="3">The sequence shown here is derived from an EMBL/GenBank/DDBJ whole genome shotgun (WGS) entry which is preliminary data.</text>
</comment>
<organism evidence="3 4">
    <name type="scientific">Chryseomicrobium palamuruense</name>
    <dbReference type="NCBI Taxonomy" id="682973"/>
    <lineage>
        <taxon>Bacteria</taxon>
        <taxon>Bacillati</taxon>
        <taxon>Bacillota</taxon>
        <taxon>Bacilli</taxon>
        <taxon>Bacillales</taxon>
        <taxon>Caryophanaceae</taxon>
        <taxon>Chryseomicrobium</taxon>
    </lineage>
</organism>
<dbReference type="InterPro" id="IPR014576">
    <property type="entry name" value="Pesterase_YhaO"/>
</dbReference>
<keyword evidence="1" id="KW-0378">Hydrolase</keyword>
<dbReference type="InterPro" id="IPR029052">
    <property type="entry name" value="Metallo-depent_PP-like"/>
</dbReference>
<evidence type="ECO:0000259" key="2">
    <source>
        <dbReference type="Pfam" id="PF00149"/>
    </source>
</evidence>
<dbReference type="InterPro" id="IPR041796">
    <property type="entry name" value="Mre11_N"/>
</dbReference>
<dbReference type="Gene3D" id="3.60.21.10">
    <property type="match status" value="1"/>
</dbReference>
<dbReference type="Pfam" id="PF00149">
    <property type="entry name" value="Metallophos"/>
    <property type="match status" value="1"/>
</dbReference>
<dbReference type="GO" id="GO:0004527">
    <property type="term" value="F:exonuclease activity"/>
    <property type="evidence" value="ECO:0007669"/>
    <property type="project" value="UniProtKB-KW"/>
</dbReference>
<dbReference type="Proteomes" id="UP001595733">
    <property type="component" value="Unassembled WGS sequence"/>
</dbReference>
<evidence type="ECO:0000313" key="3">
    <source>
        <dbReference type="EMBL" id="MFC4353555.1"/>
    </source>
</evidence>
<dbReference type="InterPro" id="IPR004843">
    <property type="entry name" value="Calcineurin-like_PHP"/>
</dbReference>
<keyword evidence="4" id="KW-1185">Reference proteome</keyword>
<proteinExistence type="predicted"/>
<dbReference type="CDD" id="cd00840">
    <property type="entry name" value="MPP_Mre11_N"/>
    <property type="match status" value="1"/>
</dbReference>
<protein>
    <submittedName>
        <fullName evidence="3">Exonuclease SbcCD subunit D</fullName>
    </submittedName>
</protein>
<evidence type="ECO:0000256" key="1">
    <source>
        <dbReference type="ARBA" id="ARBA00022801"/>
    </source>
</evidence>
<reference evidence="4" key="1">
    <citation type="journal article" date="2019" name="Int. J. Syst. Evol. Microbiol.">
        <title>The Global Catalogue of Microorganisms (GCM) 10K type strain sequencing project: providing services to taxonomists for standard genome sequencing and annotation.</title>
        <authorList>
            <consortium name="The Broad Institute Genomics Platform"/>
            <consortium name="The Broad Institute Genome Sequencing Center for Infectious Disease"/>
            <person name="Wu L."/>
            <person name="Ma J."/>
        </authorList>
    </citation>
    <scope>NUCLEOTIDE SEQUENCE [LARGE SCALE GENOMIC DNA]</scope>
    <source>
        <strain evidence="4">CCUG 50353</strain>
    </source>
</reference>